<keyword evidence="4 10" id="KW-0808">Transferase</keyword>
<feature type="transmembrane region" description="Helical" evidence="8">
    <location>
        <begin position="338"/>
        <end position="356"/>
    </location>
</feature>
<gene>
    <name evidence="10" type="ORF">EDD73_11524</name>
</gene>
<dbReference type="RefSeq" id="WP_131919451.1">
    <property type="nucleotide sequence ID" value="NZ_JAOQNU010000014.1"/>
</dbReference>
<evidence type="ECO:0000256" key="5">
    <source>
        <dbReference type="ARBA" id="ARBA00022692"/>
    </source>
</evidence>
<reference evidence="10 11" key="1">
    <citation type="submission" date="2019-03" db="EMBL/GenBank/DDBJ databases">
        <title>Genomic Encyclopedia of Type Strains, Phase IV (KMG-IV): sequencing the most valuable type-strain genomes for metagenomic binning, comparative biology and taxonomic classification.</title>
        <authorList>
            <person name="Goeker M."/>
        </authorList>
    </citation>
    <scope>NUCLEOTIDE SEQUENCE [LARGE SCALE GENOMIC DNA]</scope>
    <source>
        <strain evidence="10 11">DSM 11170</strain>
    </source>
</reference>
<feature type="transmembrane region" description="Helical" evidence="8">
    <location>
        <begin position="387"/>
        <end position="406"/>
    </location>
</feature>
<name>A0A4R2RLL0_9FIRM</name>
<feature type="transmembrane region" description="Helical" evidence="8">
    <location>
        <begin position="218"/>
        <end position="235"/>
    </location>
</feature>
<protein>
    <submittedName>
        <fullName evidence="10">Dolichyl-phosphate-mannose-protein mannosyltransferase</fullName>
    </submittedName>
</protein>
<dbReference type="AlphaFoldDB" id="A0A4R2RLL0"/>
<keyword evidence="2" id="KW-1003">Cell membrane</keyword>
<evidence type="ECO:0000313" key="11">
    <source>
        <dbReference type="Proteomes" id="UP000294813"/>
    </source>
</evidence>
<keyword evidence="5 8" id="KW-0812">Transmembrane</keyword>
<feature type="transmembrane region" description="Helical" evidence="8">
    <location>
        <begin position="92"/>
        <end position="109"/>
    </location>
</feature>
<proteinExistence type="predicted"/>
<feature type="transmembrane region" description="Helical" evidence="8">
    <location>
        <begin position="307"/>
        <end position="326"/>
    </location>
</feature>
<dbReference type="EMBL" id="SLXT01000015">
    <property type="protein sequence ID" value="TCP63778.1"/>
    <property type="molecule type" value="Genomic_DNA"/>
</dbReference>
<feature type="transmembrane region" description="Helical" evidence="8">
    <location>
        <begin position="12"/>
        <end position="30"/>
    </location>
</feature>
<dbReference type="Proteomes" id="UP000294813">
    <property type="component" value="Unassembled WGS sequence"/>
</dbReference>
<keyword evidence="6 8" id="KW-1133">Transmembrane helix</keyword>
<keyword evidence="11" id="KW-1185">Reference proteome</keyword>
<sequence>MLLPIHDRQERPIIVVLLIALILRLTVGFFQGPTLTLHSDDQAYLQCALRWLETGTMTFGSERPTAFVGPLFPGFLAVLLAVFGGDDSGVQAIRYVQVLMGTAIVYLTYRLGCAVADQRTALLAALVMALYPPNILVNGLILTETLFTLLLLGGLFLLVRIVEDDGFADLSFWLRWGIFGVYTALLALTRATAALYPILFVLYLWWVRRWTLRRCLQGAAVFALAFSLVMAPWWVRNYVQFDQVILFSSGAGEPLLMGTYVEMEGLDDPASLGWPAGTDEIDTQQKYKVLAMERLRTLVPEEPGRYLWWYTWGKFAAMWGHAFMWPPIWMAIYPYVEMVHLFLMAGAVLGIGWALVRLVRAPVPGRSGRDRIAGDPWSGAGQLQMPLLWLSLLGYYSVVYIAYFAFPRYHIPLLPIVFLFTAYAWVSLYDWMMDRP</sequence>
<dbReference type="GO" id="GO:0009103">
    <property type="term" value="P:lipopolysaccharide biosynthetic process"/>
    <property type="evidence" value="ECO:0007669"/>
    <property type="project" value="UniProtKB-ARBA"/>
</dbReference>
<evidence type="ECO:0000256" key="6">
    <source>
        <dbReference type="ARBA" id="ARBA00022989"/>
    </source>
</evidence>
<feature type="transmembrane region" description="Helical" evidence="8">
    <location>
        <begin position="182"/>
        <end position="206"/>
    </location>
</feature>
<feature type="transmembrane region" description="Helical" evidence="8">
    <location>
        <begin position="146"/>
        <end position="162"/>
    </location>
</feature>
<comment type="caution">
    <text evidence="10">The sequence shown here is derived from an EMBL/GenBank/DDBJ whole genome shotgun (WGS) entry which is preliminary data.</text>
</comment>
<evidence type="ECO:0000256" key="7">
    <source>
        <dbReference type="ARBA" id="ARBA00023136"/>
    </source>
</evidence>
<feature type="transmembrane region" description="Helical" evidence="8">
    <location>
        <begin position="413"/>
        <end position="432"/>
    </location>
</feature>
<evidence type="ECO:0000256" key="8">
    <source>
        <dbReference type="SAM" id="Phobius"/>
    </source>
</evidence>
<evidence type="ECO:0000256" key="2">
    <source>
        <dbReference type="ARBA" id="ARBA00022475"/>
    </source>
</evidence>
<dbReference type="GO" id="GO:0016763">
    <property type="term" value="F:pentosyltransferase activity"/>
    <property type="evidence" value="ECO:0007669"/>
    <property type="project" value="TreeGrafter"/>
</dbReference>
<feature type="domain" description="Glycosyltransferase RgtA/B/C/D-like" evidence="9">
    <location>
        <begin position="70"/>
        <end position="233"/>
    </location>
</feature>
<evidence type="ECO:0000256" key="3">
    <source>
        <dbReference type="ARBA" id="ARBA00022676"/>
    </source>
</evidence>
<feature type="transmembrane region" description="Helical" evidence="8">
    <location>
        <begin position="121"/>
        <end position="141"/>
    </location>
</feature>
<dbReference type="GO" id="GO:0005886">
    <property type="term" value="C:plasma membrane"/>
    <property type="evidence" value="ECO:0007669"/>
    <property type="project" value="UniProtKB-SubCell"/>
</dbReference>
<dbReference type="InterPro" id="IPR038731">
    <property type="entry name" value="RgtA/B/C-like"/>
</dbReference>
<keyword evidence="3 10" id="KW-0328">Glycosyltransferase</keyword>
<evidence type="ECO:0000313" key="10">
    <source>
        <dbReference type="EMBL" id="TCP63778.1"/>
    </source>
</evidence>
<dbReference type="PANTHER" id="PTHR33908">
    <property type="entry name" value="MANNOSYLTRANSFERASE YKCB-RELATED"/>
    <property type="match status" value="1"/>
</dbReference>
<comment type="subcellular location">
    <subcellularLocation>
        <location evidence="1">Cell membrane</location>
        <topology evidence="1">Multi-pass membrane protein</topology>
    </subcellularLocation>
</comment>
<dbReference type="OrthoDB" id="136232at2"/>
<evidence type="ECO:0000259" key="9">
    <source>
        <dbReference type="Pfam" id="PF13231"/>
    </source>
</evidence>
<dbReference type="PANTHER" id="PTHR33908:SF11">
    <property type="entry name" value="MEMBRANE PROTEIN"/>
    <property type="match status" value="1"/>
</dbReference>
<accession>A0A4R2RLL0</accession>
<keyword evidence="7 8" id="KW-0472">Membrane</keyword>
<evidence type="ECO:0000256" key="1">
    <source>
        <dbReference type="ARBA" id="ARBA00004651"/>
    </source>
</evidence>
<organism evidence="10 11">
    <name type="scientific">Heliophilum fasciatum</name>
    <dbReference type="NCBI Taxonomy" id="35700"/>
    <lineage>
        <taxon>Bacteria</taxon>
        <taxon>Bacillati</taxon>
        <taxon>Bacillota</taxon>
        <taxon>Clostridia</taxon>
        <taxon>Eubacteriales</taxon>
        <taxon>Heliobacteriaceae</taxon>
        <taxon>Heliophilum</taxon>
    </lineage>
</organism>
<feature type="transmembrane region" description="Helical" evidence="8">
    <location>
        <begin position="67"/>
        <end position="85"/>
    </location>
</feature>
<dbReference type="Pfam" id="PF13231">
    <property type="entry name" value="PMT_2"/>
    <property type="match status" value="1"/>
</dbReference>
<evidence type="ECO:0000256" key="4">
    <source>
        <dbReference type="ARBA" id="ARBA00022679"/>
    </source>
</evidence>
<dbReference type="InterPro" id="IPR050297">
    <property type="entry name" value="LipidA_mod_glycosyltrf_83"/>
</dbReference>